<feature type="domain" description="DUF5977" evidence="2">
    <location>
        <begin position="1278"/>
        <end position="1343"/>
    </location>
</feature>
<feature type="chain" id="PRO_5003516060" evidence="1">
    <location>
        <begin position="22"/>
        <end position="1565"/>
    </location>
</feature>
<feature type="signal peptide" evidence="1">
    <location>
        <begin position="1"/>
        <end position="21"/>
    </location>
</feature>
<proteinExistence type="predicted"/>
<sequence>MLQRRIISVCAGLLLFIASHAQVNQQTGSATFSLPIFNWQDNKSRLNTLVALSYTSGNGLKVNDVASNVGQGWSLVAGGVITRMQVGEPDDQKAYDGNGKESDITKYPNGFLYAYNTDQDPRNGCPLSLTRYPIYHSMNQLYKQHNPVASDKQLDYFSFQFNGKAGMFVLDPGRGDVGAFLGDTKMKVSFQRDENMAGIRTTITSFTIQDVDGLIYRFKEHGSMEVLEENYTGADLKEKLKQPKFDAGNVYHQRGFENASFVKPWVINSWYLSEIEDAFTHAKITFSYDLRSVNNIAGVDIAYDSWHDYSTVTHKTSITKTMEIRNITMPDGHNVTFNYGADRADLSGERALASVDITYQGRYLSKHVLTTSYFILNRYGTPVTDYQKKVARLCLLSVKKLGVDLKDDSPPYKFDYYTGSNNPDDVVPPAFSYAHDIWGFYNGTYSADNSSNSMSPLDGQFNPNNNQCKGLCFLRNNVPALTNAKDGYAKNGLLRQIIYPTGGTLSYEYQQNTGVPMNTSSSIVLGGVHVSQTSSTDGGYSNGCANPLVTHYNYVLENSTQSSMWAVEMPVNQEANTMHYEPEERKYKWTWRTAPAGSCVWTYQYPGILSQNQAVDLTSFQKTMDAIAPVLGVISTITTVVDIVSLACGSTGFLSWVSVIVDVVGGLITLGISCFSSNTKDGTSITYHNSDLNATSPLPTQFKRVEVVEGSGANGRTVQVFTSDDDFPIWIQTNPHFVARQRFGPWAYGLPRFIRVYDASGNKLKETENIYDFDKAQNILGQSCFHCPPPATGIWSDLVSCKCSVERTASQRNTDWVKPAEYNANYEMQSVNGELDVDFYPMYSGRTELEEAIERVYRKNDATQFVETHTTYQYNFETPNYEVKTITVRQSNGDYVTKNIAYSGDFTGGAFDVMNANNMVSVPVSVQEYISKASGSSGYTNQRVTEFTQLSNGDIKPLRVLEERADRPSGWTYYGGPNNTDYSKFHVTQLFTYDASGNLIGAKDEGNRLVTNIYDYQDKYTVASVINADAVTDKPAYTSFETNVLGGWQLSGAANYVNNSGITGARVFNLTGSTLSATLNTAKPYLLSFWANGSGVVVSGGSLTKSAPVINGFTYYEYEIAAGTGTVSVNGSAYIDELRVYPKNARMRTITYDPLIGKTSECDENNRATYYEYDDMARLRFIKDENRNIVKMYEYNNVSIQNGCPGSYTNHQITEIFTKSNCGSGYVGGDVTYTVPANKYTSAISQADADAQAEQEILTQGQQQADNAGAAQYCKMLYYNDPQSQPFYTQTCADGWEGGQVTYSVPGNKYTSLISKDDANQKALQEIAANGQANANDPANAICVADSRPVWVWSDTAASYCFNVNGQTPAHLMMLATDVNPNSSSYGQTSWQDGGVSDACPFPYYNTDQSGDYYSQNCPGGQTAVPYPVSEPAGNFGSTVSIEDANNQARQDGQQWANWYGTCQSQMVTIEWYNPGYDDVAIEFDDVNDQTLKYYFDATHYSSGYYRYIPSGTYNIIFQPWDYDLRHDYQAGCDGWAEGWDTRTIYNCIITSDCNTMNINSYFNN</sequence>
<dbReference type="InterPro" id="IPR046020">
    <property type="entry name" value="DUF5977"/>
</dbReference>
<evidence type="ECO:0000259" key="2">
    <source>
        <dbReference type="Pfam" id="PF19404"/>
    </source>
</evidence>
<dbReference type="EMBL" id="CP003178">
    <property type="protein sequence ID" value="AEW03406.1"/>
    <property type="molecule type" value="Genomic_DNA"/>
</dbReference>
<accession>G8TA68</accession>
<evidence type="ECO:0000313" key="3">
    <source>
        <dbReference type="EMBL" id="AEW03406.1"/>
    </source>
</evidence>
<dbReference type="eggNOG" id="COG3209">
    <property type="taxonomic scope" value="Bacteria"/>
</dbReference>
<keyword evidence="1" id="KW-0732">Signal</keyword>
<dbReference type="Proteomes" id="UP000005438">
    <property type="component" value="Chromosome"/>
</dbReference>
<name>G8TA68_NIAKG</name>
<gene>
    <name evidence="3" type="ordered locus">Niako_7190</name>
</gene>
<dbReference type="RefSeq" id="WP_014223317.1">
    <property type="nucleotide sequence ID" value="NC_016609.1"/>
</dbReference>
<organism evidence="3 4">
    <name type="scientific">Niastella koreensis (strain DSM 17620 / KACC 11465 / NBRC 106392 / GR20-10)</name>
    <dbReference type="NCBI Taxonomy" id="700598"/>
    <lineage>
        <taxon>Bacteria</taxon>
        <taxon>Pseudomonadati</taxon>
        <taxon>Bacteroidota</taxon>
        <taxon>Chitinophagia</taxon>
        <taxon>Chitinophagales</taxon>
        <taxon>Chitinophagaceae</taxon>
        <taxon>Niastella</taxon>
    </lineage>
</organism>
<dbReference type="HOGENOM" id="CLU_004093_0_0_10"/>
<dbReference type="STRING" id="700598.Niako_7190"/>
<dbReference type="Pfam" id="PF19404">
    <property type="entry name" value="DUF5977"/>
    <property type="match status" value="3"/>
</dbReference>
<feature type="domain" description="DUF5977" evidence="2">
    <location>
        <begin position="1208"/>
        <end position="1269"/>
    </location>
</feature>
<evidence type="ECO:0000313" key="4">
    <source>
        <dbReference type="Proteomes" id="UP000005438"/>
    </source>
</evidence>
<reference evidence="3 4" key="1">
    <citation type="submission" date="2011-12" db="EMBL/GenBank/DDBJ databases">
        <title>The complete genome of Niastella koreensis GR20-10.</title>
        <authorList>
            <consortium name="US DOE Joint Genome Institute (JGI-PGF)"/>
            <person name="Lucas S."/>
            <person name="Han J."/>
            <person name="Lapidus A."/>
            <person name="Bruce D."/>
            <person name="Goodwin L."/>
            <person name="Pitluck S."/>
            <person name="Peters L."/>
            <person name="Kyrpides N."/>
            <person name="Mavromatis K."/>
            <person name="Ivanova N."/>
            <person name="Mikhailova N."/>
            <person name="Davenport K."/>
            <person name="Saunders E."/>
            <person name="Detter J.C."/>
            <person name="Tapia R."/>
            <person name="Han C."/>
            <person name="Land M."/>
            <person name="Hauser L."/>
            <person name="Markowitz V."/>
            <person name="Cheng J.-F."/>
            <person name="Hugenholtz P."/>
            <person name="Woyke T."/>
            <person name="Wu D."/>
            <person name="Tindall B."/>
            <person name="Pomrenke H."/>
            <person name="Brambilla E."/>
            <person name="Klenk H.-P."/>
            <person name="Eisen J.A."/>
        </authorList>
    </citation>
    <scope>NUCLEOTIDE SEQUENCE [LARGE SCALE GENOMIC DNA]</scope>
    <source>
        <strain evidence="4">DSM 17620 / KACC 11465 / NBRC 106392 / GR20-10</strain>
    </source>
</reference>
<dbReference type="KEGG" id="nko:Niako_7190"/>
<feature type="domain" description="DUF5977" evidence="2">
    <location>
        <begin position="1404"/>
        <end position="1463"/>
    </location>
</feature>
<dbReference type="PATRIC" id="fig|700598.3.peg.7363"/>
<evidence type="ECO:0000256" key="1">
    <source>
        <dbReference type="SAM" id="SignalP"/>
    </source>
</evidence>
<dbReference type="OrthoDB" id="680656at2"/>
<protein>
    <submittedName>
        <fullName evidence="3">YD repeat protein</fullName>
    </submittedName>
</protein>